<protein>
    <submittedName>
        <fullName evidence="2">Uncharacterized protein</fullName>
    </submittedName>
</protein>
<proteinExistence type="predicted"/>
<feature type="coiled-coil region" evidence="1">
    <location>
        <begin position="1"/>
        <end position="116"/>
    </location>
</feature>
<comment type="caution">
    <text evidence="2">The sequence shown here is derived from an EMBL/GenBank/DDBJ whole genome shotgun (WGS) entry which is preliminary data.</text>
</comment>
<evidence type="ECO:0000256" key="1">
    <source>
        <dbReference type="SAM" id="Coils"/>
    </source>
</evidence>
<keyword evidence="1" id="KW-0175">Coiled coil</keyword>
<evidence type="ECO:0000313" key="3">
    <source>
        <dbReference type="Proteomes" id="UP000626092"/>
    </source>
</evidence>
<gene>
    <name evidence="2" type="ORF">RHSIM_Rhsim11G0039300</name>
</gene>
<dbReference type="AlphaFoldDB" id="A0A834LA31"/>
<name>A0A834LA31_RHOSS</name>
<keyword evidence="3" id="KW-1185">Reference proteome</keyword>
<accession>A0A834LA31</accession>
<sequence length="201" mass="24197">MHELKNQKQSLQKDLIEKVESLEKEKEQLKLEKLKMQEDNDIVLQSKDQQITALIRKIEDTEVAMKNEVQNVDKQNKLCRAKDKYIWTFLNKISVLEKQKAKQQDVNRELEMQIEEFQVHEIELELIDIRVHEEKQKRKAKKSLISPNLKIIALKRRERWKNTEGDFVYEEVKKKTKIAKELFIDVDDSSRLKRTKEKKRN</sequence>
<organism evidence="2 3">
    <name type="scientific">Rhododendron simsii</name>
    <name type="common">Sims's rhododendron</name>
    <dbReference type="NCBI Taxonomy" id="118357"/>
    <lineage>
        <taxon>Eukaryota</taxon>
        <taxon>Viridiplantae</taxon>
        <taxon>Streptophyta</taxon>
        <taxon>Embryophyta</taxon>
        <taxon>Tracheophyta</taxon>
        <taxon>Spermatophyta</taxon>
        <taxon>Magnoliopsida</taxon>
        <taxon>eudicotyledons</taxon>
        <taxon>Gunneridae</taxon>
        <taxon>Pentapetalae</taxon>
        <taxon>asterids</taxon>
        <taxon>Ericales</taxon>
        <taxon>Ericaceae</taxon>
        <taxon>Ericoideae</taxon>
        <taxon>Rhodoreae</taxon>
        <taxon>Rhododendron</taxon>
    </lineage>
</organism>
<reference evidence="2" key="1">
    <citation type="submission" date="2019-11" db="EMBL/GenBank/DDBJ databases">
        <authorList>
            <person name="Liu Y."/>
            <person name="Hou J."/>
            <person name="Li T.-Q."/>
            <person name="Guan C.-H."/>
            <person name="Wu X."/>
            <person name="Wu H.-Z."/>
            <person name="Ling F."/>
            <person name="Zhang R."/>
            <person name="Shi X.-G."/>
            <person name="Ren J.-P."/>
            <person name="Chen E.-F."/>
            <person name="Sun J.-M."/>
        </authorList>
    </citation>
    <scope>NUCLEOTIDE SEQUENCE</scope>
    <source>
        <strain evidence="2">Adult_tree_wgs_1</strain>
        <tissue evidence="2">Leaves</tissue>
    </source>
</reference>
<dbReference type="EMBL" id="WJXA01000011">
    <property type="protein sequence ID" value="KAF7126682.1"/>
    <property type="molecule type" value="Genomic_DNA"/>
</dbReference>
<evidence type="ECO:0000313" key="2">
    <source>
        <dbReference type="EMBL" id="KAF7126682.1"/>
    </source>
</evidence>
<dbReference type="Proteomes" id="UP000626092">
    <property type="component" value="Unassembled WGS sequence"/>
</dbReference>